<dbReference type="OrthoDB" id="437665at2"/>
<name>A0A1Y2KZ40_9PROT</name>
<reference evidence="2 3" key="1">
    <citation type="submission" date="2014-03" db="EMBL/GenBank/DDBJ databases">
        <title>The draft genome sequence of Thalassospira mesophila JCM 18969.</title>
        <authorList>
            <person name="Lai Q."/>
            <person name="Shao Z."/>
        </authorList>
    </citation>
    <scope>NUCLEOTIDE SEQUENCE [LARGE SCALE GENOMIC DNA]</scope>
    <source>
        <strain evidence="2 3">JCM 18969</strain>
    </source>
</reference>
<proteinExistence type="predicted"/>
<dbReference type="RefSeq" id="WP_085583398.1">
    <property type="nucleotide sequence ID" value="NZ_JFKA01000005.1"/>
</dbReference>
<comment type="caution">
    <text evidence="2">The sequence shown here is derived from an EMBL/GenBank/DDBJ whole genome shotgun (WGS) entry which is preliminary data.</text>
</comment>
<gene>
    <name evidence="2" type="ORF">TMES_13570</name>
</gene>
<sequence>MQSVSISLLTICGIEELPSHAERKVTHILSVLDPETPDPEALQNFAPHERTILRFHDIIADRPGMEMPRRDHVEKVLAFGDELAKSCDLREDGHLLVHCHMGVSRSTASMAMLMAQAQPEIAEDDLFEQIVAIRPQAWPNSVMIDYADELLGREGRFSAALRRHYGRQIKRDPHFVTWMTEIGRKREVDMAAD</sequence>
<dbReference type="PROSITE" id="PS00383">
    <property type="entry name" value="TYR_PHOSPHATASE_1"/>
    <property type="match status" value="1"/>
</dbReference>
<evidence type="ECO:0000313" key="2">
    <source>
        <dbReference type="EMBL" id="OSQ37990.1"/>
    </source>
</evidence>
<feature type="domain" description="Tyrosine specific protein phosphatases" evidence="1">
    <location>
        <begin position="74"/>
        <end position="135"/>
    </location>
</feature>
<protein>
    <submittedName>
        <fullName evidence="2">Protein tyrosine phosphatase</fullName>
    </submittedName>
</protein>
<dbReference type="EMBL" id="JFKA01000005">
    <property type="protein sequence ID" value="OSQ37990.1"/>
    <property type="molecule type" value="Genomic_DNA"/>
</dbReference>
<evidence type="ECO:0000259" key="1">
    <source>
        <dbReference type="PROSITE" id="PS50056"/>
    </source>
</evidence>
<evidence type="ECO:0000313" key="3">
    <source>
        <dbReference type="Proteomes" id="UP000193391"/>
    </source>
</evidence>
<dbReference type="Gene3D" id="3.90.190.10">
    <property type="entry name" value="Protein tyrosine phosphatase superfamily"/>
    <property type="match status" value="1"/>
</dbReference>
<dbReference type="Proteomes" id="UP000193391">
    <property type="component" value="Unassembled WGS sequence"/>
</dbReference>
<dbReference type="InterPro" id="IPR016130">
    <property type="entry name" value="Tyr_Pase_AS"/>
</dbReference>
<dbReference type="AlphaFoldDB" id="A0A1Y2KZ40"/>
<keyword evidence="3" id="KW-1185">Reference proteome</keyword>
<dbReference type="PROSITE" id="PS50056">
    <property type="entry name" value="TYR_PHOSPHATASE_2"/>
    <property type="match status" value="1"/>
</dbReference>
<accession>A0A1Y2KZ40</accession>
<dbReference type="SUPFAM" id="SSF52799">
    <property type="entry name" value="(Phosphotyrosine protein) phosphatases II"/>
    <property type="match status" value="1"/>
</dbReference>
<dbReference type="STRING" id="1293891.TMES_13570"/>
<dbReference type="InterPro" id="IPR029021">
    <property type="entry name" value="Prot-tyrosine_phosphatase-like"/>
</dbReference>
<organism evidence="2 3">
    <name type="scientific">Thalassospira mesophila</name>
    <dbReference type="NCBI Taxonomy" id="1293891"/>
    <lineage>
        <taxon>Bacteria</taxon>
        <taxon>Pseudomonadati</taxon>
        <taxon>Pseudomonadota</taxon>
        <taxon>Alphaproteobacteria</taxon>
        <taxon>Rhodospirillales</taxon>
        <taxon>Thalassospiraceae</taxon>
        <taxon>Thalassospira</taxon>
    </lineage>
</organism>
<dbReference type="InterPro" id="IPR000387">
    <property type="entry name" value="Tyr_Pase_dom"/>
</dbReference>